<protein>
    <submittedName>
        <fullName evidence="8">Glucose-6-phosphate 1-dehydrogenase</fullName>
        <ecNumber evidence="8">1.1.1.363</ecNumber>
        <ecNumber evidence="8">1.1.1.49</ecNumber>
    </submittedName>
</protein>
<dbReference type="GO" id="GO:0004345">
    <property type="term" value="F:glucose-6-phosphate dehydrogenase activity"/>
    <property type="evidence" value="ECO:0007669"/>
    <property type="project" value="UniProtKB-EC"/>
</dbReference>
<dbReference type="InterPro" id="IPR001282">
    <property type="entry name" value="G6P_DH"/>
</dbReference>
<dbReference type="SUPFAM" id="SSF55347">
    <property type="entry name" value="Glyceraldehyde-3-phosphate dehydrogenase-like, C-terminal domain"/>
    <property type="match status" value="1"/>
</dbReference>
<feature type="domain" description="Glucose-6-phosphate dehydrogenase C-terminal" evidence="7">
    <location>
        <begin position="176"/>
        <end position="450"/>
    </location>
</feature>
<comment type="pathway">
    <text evidence="1">Carbohydrate degradation; pentose phosphate pathway; D-ribulose 5-phosphate from D-glucose 6-phosphate (oxidative stage): step 1/3.</text>
</comment>
<evidence type="ECO:0000256" key="4">
    <source>
        <dbReference type="ARBA" id="ARBA00023002"/>
    </source>
</evidence>
<keyword evidence="4 8" id="KW-0560">Oxidoreductase</keyword>
<keyword evidence="5" id="KW-0119">Carbohydrate metabolism</keyword>
<dbReference type="InterPro" id="IPR022675">
    <property type="entry name" value="G6P_DH_C"/>
</dbReference>
<evidence type="ECO:0000256" key="5">
    <source>
        <dbReference type="ARBA" id="ARBA00023277"/>
    </source>
</evidence>
<evidence type="ECO:0000313" key="8">
    <source>
        <dbReference type="EMBL" id="MET4581921.1"/>
    </source>
</evidence>
<dbReference type="InterPro" id="IPR022674">
    <property type="entry name" value="G6P_DH_NAD-bd"/>
</dbReference>
<dbReference type="Pfam" id="PF00479">
    <property type="entry name" value="G6PD_N"/>
    <property type="match status" value="1"/>
</dbReference>
<dbReference type="PRINTS" id="PR00079">
    <property type="entry name" value="G6PDHDRGNASE"/>
</dbReference>
<dbReference type="EC" id="1.1.1.49" evidence="8"/>
<evidence type="ECO:0000259" key="6">
    <source>
        <dbReference type="Pfam" id="PF00479"/>
    </source>
</evidence>
<keyword evidence="3" id="KW-0521">NADP</keyword>
<evidence type="ECO:0000256" key="1">
    <source>
        <dbReference type="ARBA" id="ARBA00004937"/>
    </source>
</evidence>
<dbReference type="PANTHER" id="PTHR23429">
    <property type="entry name" value="GLUCOSE-6-PHOSPHATE 1-DEHYDROGENASE G6PD"/>
    <property type="match status" value="1"/>
</dbReference>
<dbReference type="Proteomes" id="UP001549257">
    <property type="component" value="Unassembled WGS sequence"/>
</dbReference>
<dbReference type="RefSeq" id="WP_354024080.1">
    <property type="nucleotide sequence ID" value="NZ_JBEPSJ010000001.1"/>
</dbReference>
<keyword evidence="9" id="KW-1185">Reference proteome</keyword>
<proteinExistence type="predicted"/>
<evidence type="ECO:0000259" key="7">
    <source>
        <dbReference type="Pfam" id="PF02781"/>
    </source>
</evidence>
<dbReference type="SUPFAM" id="SSF51735">
    <property type="entry name" value="NAD(P)-binding Rossmann-fold domains"/>
    <property type="match status" value="1"/>
</dbReference>
<dbReference type="InterPro" id="IPR036291">
    <property type="entry name" value="NAD(P)-bd_dom_sf"/>
</dbReference>
<name>A0ABV2QLJ3_9MICO</name>
<dbReference type="NCBIfam" id="NF009492">
    <property type="entry name" value="PRK12853.1-3"/>
    <property type="match status" value="1"/>
</dbReference>
<evidence type="ECO:0000256" key="2">
    <source>
        <dbReference type="ARBA" id="ARBA00022526"/>
    </source>
</evidence>
<dbReference type="EC" id="1.1.1.363" evidence="8"/>
<keyword evidence="2" id="KW-0313">Glucose metabolism</keyword>
<evidence type="ECO:0000256" key="3">
    <source>
        <dbReference type="ARBA" id="ARBA00022857"/>
    </source>
</evidence>
<dbReference type="EMBL" id="JBEPSJ010000001">
    <property type="protein sequence ID" value="MET4581921.1"/>
    <property type="molecule type" value="Genomic_DNA"/>
</dbReference>
<comment type="caution">
    <text evidence="8">The sequence shown here is derived from an EMBL/GenBank/DDBJ whole genome shotgun (WGS) entry which is preliminary data.</text>
</comment>
<dbReference type="PANTHER" id="PTHR23429:SF0">
    <property type="entry name" value="GLUCOSE-6-PHOSPHATE 1-DEHYDROGENASE"/>
    <property type="match status" value="1"/>
</dbReference>
<gene>
    <name evidence="8" type="ORF">ABIE21_001411</name>
</gene>
<evidence type="ECO:0000313" key="9">
    <source>
        <dbReference type="Proteomes" id="UP001549257"/>
    </source>
</evidence>
<sequence length="452" mass="48282">MTERIETLIILGAGGDLTSRLLLPGLASLLASTRGESVHLIGVDRGEMTDAAWTSRVTDAFEAQKSALGTSVAEASVYLQGDATNADDLQRAFAAATGRVALYFALPPAVTILVVKALAKLDLPKGIVFALEKPFGTDLATAKALNRRVEKLVPEEQVFRVDHFLGKSTVLNLLGLRFANRIIEPLFSASNVEKVEIVFDEQLALEGRAGYYDKAGALVDMIQSHLLLVLALTAMEPPASVDADDLRGGMAQLLRATRSWEKDGTSSHRGRYTAGTIAGRELPAYTDEQGVDPELGTETLAEVVLAVDNWRWAGVPFVLRSGKAIGAARQEIVVTLRDVPHLPVGLHGPKGPVQLRISMKPATLELDLMVNGEDDPFELERVVLAADLGAGELSAYGEVLAGLLDGDPTLSVRGDVAEECWRILAPFVAAWKRGDVPLDGYAAGSTGPTSWS</sequence>
<organism evidence="8 9">
    <name type="scientific">Conyzicola nivalis</name>
    <dbReference type="NCBI Taxonomy" id="1477021"/>
    <lineage>
        <taxon>Bacteria</taxon>
        <taxon>Bacillati</taxon>
        <taxon>Actinomycetota</taxon>
        <taxon>Actinomycetes</taxon>
        <taxon>Micrococcales</taxon>
        <taxon>Microbacteriaceae</taxon>
        <taxon>Conyzicola</taxon>
    </lineage>
</organism>
<accession>A0ABV2QLJ3</accession>
<reference evidence="8 9" key="1">
    <citation type="submission" date="2024-06" db="EMBL/GenBank/DDBJ databases">
        <title>Sorghum-associated microbial communities from plants grown in Nebraska, USA.</title>
        <authorList>
            <person name="Schachtman D."/>
        </authorList>
    </citation>
    <scope>NUCLEOTIDE SEQUENCE [LARGE SCALE GENOMIC DNA]</scope>
    <source>
        <strain evidence="8 9">2857</strain>
    </source>
</reference>
<dbReference type="Pfam" id="PF02781">
    <property type="entry name" value="G6PD_C"/>
    <property type="match status" value="1"/>
</dbReference>
<feature type="domain" description="Glucose-6-phosphate dehydrogenase NAD-binding" evidence="6">
    <location>
        <begin position="9"/>
        <end position="172"/>
    </location>
</feature>
<dbReference type="Gene3D" id="3.40.50.720">
    <property type="entry name" value="NAD(P)-binding Rossmann-like Domain"/>
    <property type="match status" value="1"/>
</dbReference>
<dbReference type="Gene3D" id="3.30.360.10">
    <property type="entry name" value="Dihydrodipicolinate Reductase, domain 2"/>
    <property type="match status" value="1"/>
</dbReference>
<dbReference type="PIRSF" id="PIRSF000110">
    <property type="entry name" value="G6PD"/>
    <property type="match status" value="1"/>
</dbReference>